<dbReference type="Proteomes" id="UP000294937">
    <property type="component" value="Unassembled WGS sequence"/>
</dbReference>
<evidence type="ECO:0000259" key="1">
    <source>
        <dbReference type="Pfam" id="PF25164"/>
    </source>
</evidence>
<name>A0A4R3L5N5_9BACL</name>
<keyword evidence="3" id="KW-1185">Reference proteome</keyword>
<protein>
    <submittedName>
        <fullName evidence="2">Competence protein CoiA-like protein</fullName>
    </submittedName>
</protein>
<sequence>MAKVMIEYALLNDKETLIHIKDAMKNDPHLKYYCDECGGELLVRDGPIKEKHFAHRSGENFHCLTRVNGSGESTVHKYWKQYLAKLKVLEYPEKVLNEEEMKEEIRNISKPVVKSVMEKAVKLDDGKILRPDILFTLEGGSQVALEIAYKNPKSPKYKQIYRKLKLHAVEVHVNRDRIFKMVPLYSLNEEYFFPRKMEKKMKDDKEQADDFLNSIYGVVEKWEHQNHFKPDVPRYVYYLIHINAPLGAKGFLFFTTYKSFLRVEKSYGHLFRIHPSGSLKRVRQKKKMGLY</sequence>
<dbReference type="RefSeq" id="WP_131924332.1">
    <property type="nucleotide sequence ID" value="NZ_SMAG01000003.1"/>
</dbReference>
<dbReference type="OrthoDB" id="3784230at2"/>
<accession>A0A4R3L5N5</accession>
<reference evidence="2 3" key="1">
    <citation type="submission" date="2019-03" db="EMBL/GenBank/DDBJ databases">
        <title>Genomic Encyclopedia of Type Strains, Phase IV (KMG-IV): sequencing the most valuable type-strain genomes for metagenomic binning, comparative biology and taxonomic classification.</title>
        <authorList>
            <person name="Goeker M."/>
        </authorList>
    </citation>
    <scope>NUCLEOTIDE SEQUENCE [LARGE SCALE GENOMIC DNA]</scope>
    <source>
        <strain evidence="2 3">DSM 45707</strain>
    </source>
</reference>
<dbReference type="AlphaFoldDB" id="A0A4R3L5N5"/>
<comment type="caution">
    <text evidence="2">The sequence shown here is derived from an EMBL/GenBank/DDBJ whole genome shotgun (WGS) entry which is preliminary data.</text>
</comment>
<feature type="domain" description="Competence protein CoiA-like N-terminal" evidence="1">
    <location>
        <begin position="29"/>
        <end position="59"/>
    </location>
</feature>
<dbReference type="InterPro" id="IPR057253">
    <property type="entry name" value="CoiA-like_N"/>
</dbReference>
<evidence type="ECO:0000313" key="2">
    <source>
        <dbReference type="EMBL" id="TCS94959.1"/>
    </source>
</evidence>
<gene>
    <name evidence="2" type="ORF">EDD58_103384</name>
</gene>
<dbReference type="Pfam" id="PF25164">
    <property type="entry name" value="CoiA_N"/>
    <property type="match status" value="1"/>
</dbReference>
<dbReference type="EMBL" id="SMAG01000003">
    <property type="protein sequence ID" value="TCS94959.1"/>
    <property type="molecule type" value="Genomic_DNA"/>
</dbReference>
<proteinExistence type="predicted"/>
<organism evidence="2 3">
    <name type="scientific">Hazenella coriacea</name>
    <dbReference type="NCBI Taxonomy" id="1179467"/>
    <lineage>
        <taxon>Bacteria</taxon>
        <taxon>Bacillati</taxon>
        <taxon>Bacillota</taxon>
        <taxon>Bacilli</taxon>
        <taxon>Bacillales</taxon>
        <taxon>Thermoactinomycetaceae</taxon>
        <taxon>Hazenella</taxon>
    </lineage>
</organism>
<evidence type="ECO:0000313" key="3">
    <source>
        <dbReference type="Proteomes" id="UP000294937"/>
    </source>
</evidence>